<dbReference type="InterPro" id="IPR039865">
    <property type="entry name" value="PPP2R3C"/>
</dbReference>
<evidence type="ECO:0000256" key="2">
    <source>
        <dbReference type="ARBA" id="ARBA00004496"/>
    </source>
</evidence>
<evidence type="ECO:0000256" key="6">
    <source>
        <dbReference type="ARBA" id="ARBA00022737"/>
    </source>
</evidence>
<keyword evidence="5" id="KW-0479">Metal-binding</keyword>
<sequence length="459" mass="53753">MENLITTLKAYNKRKGCKTSEGQTDEEQAAKNMAAEDEEFKSLYLKWKGSDTNHGTYKAIPKFYYKLPSEDEVLLQKLREESRAVFLQRRSRELLVNDELQNLWFLLERHHTPPQVAEEQLINWEDFQKVAAQAGDKAKPFFTARVFAKLQQADPYGRVSIMHFFNYVMRKVWLHQTRIGLSLYDCTGQGYLRETDLENYITELIPTLPQLDGLEKSFHSFYVCTAVRKFFFFLDPMRTGRVKIQDILVCSFLDDLLELRDEELSKEMQEQNWFSAASALRVYGQYLNLDRDHNGMLSKEELSRYGTGTLTDVFLDRVFQECLTYEGEMDYKTYLDFVLALENRREPQAMQYLFRILDVRHRGCLDVFALNFFFRAIQKQMKQHGQDPISFHDVKDEIFDMVKPIQSKPIDPLRITVQDLVVSGQGDTVVTILIDLNGFWMYENREVLVNEPSEPTPSG</sequence>
<dbReference type="CDD" id="cd21505">
    <property type="entry name" value="PPP2R3C"/>
    <property type="match status" value="1"/>
</dbReference>
<dbReference type="PANTHER" id="PTHR12085:SF3">
    <property type="entry name" value="SERINE_THREONINE-PROTEIN PHOSPHATASE 2A REGULATORY SUBUNIT B'' SUBUNIT GAMMA"/>
    <property type="match status" value="1"/>
</dbReference>
<reference evidence="11" key="1">
    <citation type="submission" date="2025-08" db="UniProtKB">
        <authorList>
            <consortium name="RefSeq"/>
        </authorList>
    </citation>
    <scope>IDENTIFICATION</scope>
</reference>
<evidence type="ECO:0000256" key="5">
    <source>
        <dbReference type="ARBA" id="ARBA00022723"/>
    </source>
</evidence>
<dbReference type="PANTHER" id="PTHR12085">
    <property type="entry name" value="SERINE/THREONINE-PROTEIN PHOSPHATASE 2A REGULATORY SUBUNIT B'' SUBUNIT GAMMA"/>
    <property type="match status" value="1"/>
</dbReference>
<evidence type="ECO:0000256" key="3">
    <source>
        <dbReference type="ARBA" id="ARBA00022320"/>
    </source>
</evidence>
<evidence type="ECO:0000313" key="11">
    <source>
        <dbReference type="RefSeq" id="XP_014669024.1"/>
    </source>
</evidence>
<dbReference type="PROSITE" id="PS00018">
    <property type="entry name" value="EF_HAND_1"/>
    <property type="match status" value="1"/>
</dbReference>
<dbReference type="RefSeq" id="XP_014669024.1">
    <property type="nucleotide sequence ID" value="XM_014813538.1"/>
</dbReference>
<organism evidence="10 11">
    <name type="scientific">Priapulus caudatus</name>
    <name type="common">Priapulid worm</name>
    <dbReference type="NCBI Taxonomy" id="37621"/>
    <lineage>
        <taxon>Eukaryota</taxon>
        <taxon>Metazoa</taxon>
        <taxon>Ecdysozoa</taxon>
        <taxon>Scalidophora</taxon>
        <taxon>Priapulida</taxon>
        <taxon>Priapulimorpha</taxon>
        <taxon>Priapulimorphida</taxon>
        <taxon>Priapulidae</taxon>
        <taxon>Priapulus</taxon>
    </lineage>
</organism>
<protein>
    <recommendedName>
        <fullName evidence="3">Serine/threonine-protein phosphatase 2A regulatory subunit B'' subunit gamma</fullName>
    </recommendedName>
</protein>
<comment type="subcellular location">
    <subcellularLocation>
        <location evidence="2">Cytoplasm</location>
    </subcellularLocation>
    <subcellularLocation>
        <location evidence="1">Nucleus</location>
    </subcellularLocation>
</comment>
<evidence type="ECO:0000256" key="8">
    <source>
        <dbReference type="ARBA" id="ARBA00023242"/>
    </source>
</evidence>
<dbReference type="SUPFAM" id="SSF47473">
    <property type="entry name" value="EF-hand"/>
    <property type="match status" value="2"/>
</dbReference>
<evidence type="ECO:0000256" key="4">
    <source>
        <dbReference type="ARBA" id="ARBA00022490"/>
    </source>
</evidence>
<accession>A0ABM1EA03</accession>
<dbReference type="Gene3D" id="1.10.238.220">
    <property type="match status" value="1"/>
</dbReference>
<keyword evidence="6" id="KW-0677">Repeat</keyword>
<keyword evidence="7" id="KW-0106">Calcium</keyword>
<evidence type="ECO:0000259" key="9">
    <source>
        <dbReference type="Pfam" id="PF17958"/>
    </source>
</evidence>
<evidence type="ECO:0000256" key="7">
    <source>
        <dbReference type="ARBA" id="ARBA00022837"/>
    </source>
</evidence>
<dbReference type="InterPro" id="IPR011992">
    <property type="entry name" value="EF-hand-dom_pair"/>
</dbReference>
<keyword evidence="10" id="KW-1185">Reference proteome</keyword>
<proteinExistence type="predicted"/>
<dbReference type="Gene3D" id="1.10.238.10">
    <property type="entry name" value="EF-hand"/>
    <property type="match status" value="1"/>
</dbReference>
<name>A0ABM1EA03_PRICU</name>
<evidence type="ECO:0000256" key="1">
    <source>
        <dbReference type="ARBA" id="ARBA00004123"/>
    </source>
</evidence>
<dbReference type="Pfam" id="PF17958">
    <property type="entry name" value="EF-hand_13"/>
    <property type="match status" value="1"/>
</dbReference>
<dbReference type="Proteomes" id="UP000695022">
    <property type="component" value="Unplaced"/>
</dbReference>
<dbReference type="GeneID" id="106810248"/>
<evidence type="ECO:0000313" key="10">
    <source>
        <dbReference type="Proteomes" id="UP000695022"/>
    </source>
</evidence>
<keyword evidence="8" id="KW-0539">Nucleus</keyword>
<dbReference type="InterPro" id="IPR018247">
    <property type="entry name" value="EF_Hand_1_Ca_BS"/>
</dbReference>
<feature type="domain" description="PP2A regulatory subunit B'' EF-hand" evidence="9">
    <location>
        <begin position="186"/>
        <end position="262"/>
    </location>
</feature>
<keyword evidence="4" id="KW-0963">Cytoplasm</keyword>
<dbReference type="InterPro" id="IPR041534">
    <property type="entry name" value="EF-hand_13"/>
</dbReference>
<gene>
    <name evidence="11" type="primary">LOC106810248</name>
</gene>